<comment type="caution">
    <text evidence="1">The sequence shown here is derived from an EMBL/GenBank/DDBJ whole genome shotgun (WGS) entry which is preliminary data.</text>
</comment>
<accession>A0ABS2GDY9</accession>
<keyword evidence="2" id="KW-1185">Reference proteome</keyword>
<dbReference type="EMBL" id="JACSNV010000019">
    <property type="protein sequence ID" value="MBM6878719.1"/>
    <property type="molecule type" value="Genomic_DNA"/>
</dbReference>
<dbReference type="RefSeq" id="WP_205160118.1">
    <property type="nucleotide sequence ID" value="NZ_JACSNV010000019.1"/>
</dbReference>
<evidence type="ECO:0000313" key="1">
    <source>
        <dbReference type="EMBL" id="MBM6878719.1"/>
    </source>
</evidence>
<sequence>MWRNIEENFCDSHVFKIKSASPEFFVRGRIPAVLRSFGAAGKGNFPAGKKRKIKKLKKSVDKRISLWYYKQAVKRRQDKPEWRNWQTHRT</sequence>
<organism evidence="1 2">
    <name type="scientific">Anaerotignum lactatifermentans</name>
    <dbReference type="NCBI Taxonomy" id="160404"/>
    <lineage>
        <taxon>Bacteria</taxon>
        <taxon>Bacillati</taxon>
        <taxon>Bacillota</taxon>
        <taxon>Clostridia</taxon>
        <taxon>Lachnospirales</taxon>
        <taxon>Anaerotignaceae</taxon>
        <taxon>Anaerotignum</taxon>
    </lineage>
</organism>
<protein>
    <submittedName>
        <fullName evidence="1">Uncharacterized protein</fullName>
    </submittedName>
</protein>
<dbReference type="Proteomes" id="UP000729290">
    <property type="component" value="Unassembled WGS sequence"/>
</dbReference>
<name>A0ABS2GDY9_9FIRM</name>
<evidence type="ECO:0000313" key="2">
    <source>
        <dbReference type="Proteomes" id="UP000729290"/>
    </source>
</evidence>
<reference evidence="1 2" key="1">
    <citation type="journal article" date="2021" name="Sci. Rep.">
        <title>The distribution of antibiotic resistance genes in chicken gut microbiota commensals.</title>
        <authorList>
            <person name="Juricova H."/>
            <person name="Matiasovicova J."/>
            <person name="Kubasova T."/>
            <person name="Cejkova D."/>
            <person name="Rychlik I."/>
        </authorList>
    </citation>
    <scope>NUCLEOTIDE SEQUENCE [LARGE SCALE GENOMIC DNA]</scope>
    <source>
        <strain evidence="1 2">An431b</strain>
    </source>
</reference>
<gene>
    <name evidence="1" type="ORF">H9X83_11210</name>
</gene>
<proteinExistence type="predicted"/>